<feature type="signal peptide" evidence="2">
    <location>
        <begin position="1"/>
        <end position="26"/>
    </location>
</feature>
<feature type="compositionally biased region" description="Gly residues" evidence="1">
    <location>
        <begin position="266"/>
        <end position="280"/>
    </location>
</feature>
<dbReference type="AlphaFoldDB" id="A0A6G1GX88"/>
<dbReference type="GO" id="GO:0004497">
    <property type="term" value="F:monooxygenase activity"/>
    <property type="evidence" value="ECO:0007669"/>
    <property type="project" value="UniProtKB-KW"/>
</dbReference>
<reference evidence="3" key="1">
    <citation type="journal article" date="2020" name="Stud. Mycol.">
        <title>101 Dothideomycetes genomes: a test case for predicting lifestyles and emergence of pathogens.</title>
        <authorList>
            <person name="Haridas S."/>
            <person name="Albert R."/>
            <person name="Binder M."/>
            <person name="Bloem J."/>
            <person name="Labutti K."/>
            <person name="Salamov A."/>
            <person name="Andreopoulos B."/>
            <person name="Baker S."/>
            <person name="Barry K."/>
            <person name="Bills G."/>
            <person name="Bluhm B."/>
            <person name="Cannon C."/>
            <person name="Castanera R."/>
            <person name="Culley D."/>
            <person name="Daum C."/>
            <person name="Ezra D."/>
            <person name="Gonzalez J."/>
            <person name="Henrissat B."/>
            <person name="Kuo A."/>
            <person name="Liang C."/>
            <person name="Lipzen A."/>
            <person name="Lutzoni F."/>
            <person name="Magnuson J."/>
            <person name="Mondo S."/>
            <person name="Nolan M."/>
            <person name="Ohm R."/>
            <person name="Pangilinan J."/>
            <person name="Park H.-J."/>
            <person name="Ramirez L."/>
            <person name="Alfaro M."/>
            <person name="Sun H."/>
            <person name="Tritt A."/>
            <person name="Yoshinaga Y."/>
            <person name="Zwiers L.-H."/>
            <person name="Turgeon B."/>
            <person name="Goodwin S."/>
            <person name="Spatafora J."/>
            <person name="Crous P."/>
            <person name="Grigoriev I."/>
        </authorList>
    </citation>
    <scope>NUCLEOTIDE SEQUENCE</scope>
    <source>
        <strain evidence="3">CBS 113979</strain>
    </source>
</reference>
<keyword evidence="4" id="KW-1185">Reference proteome</keyword>
<dbReference type="Gene3D" id="2.70.50.70">
    <property type="match status" value="1"/>
</dbReference>
<accession>A0A6G1GX88</accession>
<organism evidence="3 4">
    <name type="scientific">Aulographum hederae CBS 113979</name>
    <dbReference type="NCBI Taxonomy" id="1176131"/>
    <lineage>
        <taxon>Eukaryota</taxon>
        <taxon>Fungi</taxon>
        <taxon>Dikarya</taxon>
        <taxon>Ascomycota</taxon>
        <taxon>Pezizomycotina</taxon>
        <taxon>Dothideomycetes</taxon>
        <taxon>Pleosporomycetidae</taxon>
        <taxon>Aulographales</taxon>
        <taxon>Aulographaceae</taxon>
    </lineage>
</organism>
<dbReference type="PANTHER" id="PTHR36182:SF2">
    <property type="entry name" value="LYTIC POLYSACCHARIDE MONOOXYGENASE"/>
    <property type="match status" value="1"/>
</dbReference>
<feature type="compositionally biased region" description="Low complexity" evidence="1">
    <location>
        <begin position="425"/>
        <end position="441"/>
    </location>
</feature>
<evidence type="ECO:0000313" key="3">
    <source>
        <dbReference type="EMBL" id="KAF1985571.1"/>
    </source>
</evidence>
<feature type="region of interest" description="Disordered" evidence="1">
    <location>
        <begin position="266"/>
        <end position="454"/>
    </location>
</feature>
<dbReference type="PANTHER" id="PTHR36182">
    <property type="entry name" value="PROTEIN, PUTATIVE (AFU_ORTHOLOGUE AFUA_6G10930)-RELATED"/>
    <property type="match status" value="1"/>
</dbReference>
<feature type="chain" id="PRO_5026198491" evidence="2">
    <location>
        <begin position="27"/>
        <end position="547"/>
    </location>
</feature>
<dbReference type="EMBL" id="ML977161">
    <property type="protein sequence ID" value="KAF1985571.1"/>
    <property type="molecule type" value="Genomic_DNA"/>
</dbReference>
<dbReference type="Proteomes" id="UP000800041">
    <property type="component" value="Unassembled WGS sequence"/>
</dbReference>
<proteinExistence type="predicted"/>
<evidence type="ECO:0000256" key="1">
    <source>
        <dbReference type="SAM" id="MobiDB-lite"/>
    </source>
</evidence>
<dbReference type="OrthoDB" id="2342176at2759"/>
<sequence length="547" mass="55054">MSFIKTTYLTTAALALLFPTLSTSHAIMNTPTPFTTTTGPKTPQVDPLNGDLYQFPCQLGPTHAYTFPSDATAITAGNPTLLNFTGSAIHGGGSCQISLAPFPPPADPSAWKVIYSIEGGCPAGGIHDNLQTTGKDADGRADSLHCAAAEKVAGNGTATQHAKCVKSYEIPIPSQLKDGKYVFAWTWFNMIGNREMYMNCAPVTVSGGSATDDSYLESLPSVFVANIPGYCTTGEGGSLAFPEPGERVLRSGDVLDKTDAKVVGPCLGGGGGGKGDGEVGSGTPPVPKVPTGIGYPDGPPLPDLDSSVAVPAPSAPGASVPAAAPSGAMSKLPGGVFGPTEVPSMPTGSPSAPIGSETTDGGAIVTETSSSFFPGHSSASGGGASGSAPVAPPVTAPAVASPSPKPVDLSSPSATAPASTPPSAPAQSAPAQSAPAQSAPSLPMPATGGEVIPPAPSVGASAQIPCTQPSGTFYCVSSTSFAYCLDGKATPMQVSQGTICKDGAIAREEKENGSGLGRRIRNRHADYHVRKAKEMENGKGKGRFWRG</sequence>
<feature type="compositionally biased region" description="Low complexity" evidence="1">
    <location>
        <begin position="368"/>
        <end position="379"/>
    </location>
</feature>
<feature type="compositionally biased region" description="Low complexity" evidence="1">
    <location>
        <begin position="303"/>
        <end position="328"/>
    </location>
</feature>
<keyword evidence="3" id="KW-0503">Monooxygenase</keyword>
<name>A0A6G1GX88_9PEZI</name>
<keyword evidence="3" id="KW-0560">Oxidoreductase</keyword>
<protein>
    <submittedName>
        <fullName evidence="3">Lytic polysaccharide monooxygenase</fullName>
    </submittedName>
</protein>
<evidence type="ECO:0000313" key="4">
    <source>
        <dbReference type="Proteomes" id="UP000800041"/>
    </source>
</evidence>
<keyword evidence="2" id="KW-0732">Signal</keyword>
<gene>
    <name evidence="3" type="ORF">K402DRAFT_394553</name>
</gene>
<evidence type="ECO:0000256" key="2">
    <source>
        <dbReference type="SAM" id="SignalP"/>
    </source>
</evidence>